<evidence type="ECO:0000256" key="3">
    <source>
        <dbReference type="ARBA" id="ARBA00022679"/>
    </source>
</evidence>
<keyword evidence="11" id="KW-1185">Reference proteome</keyword>
<dbReference type="GO" id="GO:0005524">
    <property type="term" value="F:ATP binding"/>
    <property type="evidence" value="ECO:0007669"/>
    <property type="project" value="UniProtKB-KW"/>
</dbReference>
<evidence type="ECO:0000259" key="9">
    <source>
        <dbReference type="PROSITE" id="PS50011"/>
    </source>
</evidence>
<dbReference type="HOGENOM" id="CLU_519785_0_0_1"/>
<sequence length="445" mass="49754">MAAAITNETLKQINFWRQYRNPNDVPLSIRDAARIYRTFPYTPPTPAPAGAPRNITTDPSPDDPDVVVPLGQVFRDFIGKTIAGIPVDPAYWKGRKFLGSGGTAMAGLWEWDGPPEKMPGYTQVVVKELQPGHYTDAIYNESIFLTATYYTGSHIVKMLHPAYALCQGAMEGLDDEWDGVYIRMFQEYCSLGSLEQLLMRRIDLQKPFKETTLWIILNCLVDGLMALEFGSEDPNQPFADWVPIVHLDLKPDNVMLAEIQDGLHSLPILKLIDFGSAGFIDPNNPPSDEDLERWRLMGTEDYYTPEQFTEEWDFKDFKASKIAGAYGPCTNVWGIGVIMFQLLTLSNNPPDHKQPFLPQSSAGNSDGILNGAPAVGNTYGNDMRAYSYSKSLVDTIFECLYETPGLRPSIAGLKQRIGDGFALSMQLQDPSIFEQYEDLARPEPI</sequence>
<evidence type="ECO:0000256" key="4">
    <source>
        <dbReference type="ARBA" id="ARBA00022741"/>
    </source>
</evidence>
<dbReference type="PROSITE" id="PS00108">
    <property type="entry name" value="PROTEIN_KINASE_ST"/>
    <property type="match status" value="1"/>
</dbReference>
<keyword evidence="4" id="KW-0547">Nucleotide-binding</keyword>
<dbReference type="GO" id="GO:0004674">
    <property type="term" value="F:protein serine/threonine kinase activity"/>
    <property type="evidence" value="ECO:0007669"/>
    <property type="project" value="UniProtKB-KW"/>
</dbReference>
<dbReference type="InParanoid" id="K1XCN4"/>
<dbReference type="EMBL" id="JH921433">
    <property type="protein sequence ID" value="EKD18528.1"/>
    <property type="molecule type" value="Genomic_DNA"/>
</dbReference>
<evidence type="ECO:0000256" key="7">
    <source>
        <dbReference type="ARBA" id="ARBA00047899"/>
    </source>
</evidence>
<evidence type="ECO:0000256" key="1">
    <source>
        <dbReference type="ARBA" id="ARBA00012513"/>
    </source>
</evidence>
<dbReference type="SUPFAM" id="SSF56112">
    <property type="entry name" value="Protein kinase-like (PK-like)"/>
    <property type="match status" value="1"/>
</dbReference>
<dbReference type="SMART" id="SM00220">
    <property type="entry name" value="S_TKc"/>
    <property type="match status" value="1"/>
</dbReference>
<proteinExistence type="predicted"/>
<dbReference type="InterPro" id="IPR000719">
    <property type="entry name" value="Prot_kinase_dom"/>
</dbReference>
<evidence type="ECO:0000313" key="11">
    <source>
        <dbReference type="Proteomes" id="UP000006753"/>
    </source>
</evidence>
<dbReference type="Proteomes" id="UP000006753">
    <property type="component" value="Unassembled WGS sequence"/>
</dbReference>
<feature type="domain" description="Protein kinase" evidence="9">
    <location>
        <begin position="92"/>
        <end position="422"/>
    </location>
</feature>
<dbReference type="eggNOG" id="ENOG502SXF6">
    <property type="taxonomic scope" value="Eukaryota"/>
</dbReference>
<dbReference type="PROSITE" id="PS50011">
    <property type="entry name" value="PROTEIN_KINASE_DOM"/>
    <property type="match status" value="1"/>
</dbReference>
<evidence type="ECO:0000313" key="10">
    <source>
        <dbReference type="EMBL" id="EKD18528.1"/>
    </source>
</evidence>
<dbReference type="GeneID" id="18759456"/>
<dbReference type="PANTHER" id="PTHR43671:SF98">
    <property type="entry name" value="SERINE_THREONINE-PROTEIN KINASE NEK11"/>
    <property type="match status" value="1"/>
</dbReference>
<dbReference type="InterPro" id="IPR050660">
    <property type="entry name" value="NEK_Ser/Thr_kinase"/>
</dbReference>
<gene>
    <name evidence="10" type="ORF">MBM_03521</name>
</gene>
<evidence type="ECO:0000256" key="2">
    <source>
        <dbReference type="ARBA" id="ARBA00022527"/>
    </source>
</evidence>
<dbReference type="Gene3D" id="1.10.510.10">
    <property type="entry name" value="Transferase(Phosphotransferase) domain 1"/>
    <property type="match status" value="1"/>
</dbReference>
<dbReference type="Pfam" id="PF00069">
    <property type="entry name" value="Pkinase"/>
    <property type="match status" value="1"/>
</dbReference>
<dbReference type="RefSeq" id="XP_007291410.1">
    <property type="nucleotide sequence ID" value="XM_007291348.1"/>
</dbReference>
<evidence type="ECO:0000256" key="6">
    <source>
        <dbReference type="ARBA" id="ARBA00022840"/>
    </source>
</evidence>
<keyword evidence="5 10" id="KW-0418">Kinase</keyword>
<keyword evidence="6" id="KW-0067">ATP-binding</keyword>
<organism evidence="10 11">
    <name type="scientific">Marssonina brunnea f. sp. multigermtubi (strain MB_m1)</name>
    <name type="common">Marssonina leaf spot fungus</name>
    <dbReference type="NCBI Taxonomy" id="1072389"/>
    <lineage>
        <taxon>Eukaryota</taxon>
        <taxon>Fungi</taxon>
        <taxon>Dikarya</taxon>
        <taxon>Ascomycota</taxon>
        <taxon>Pezizomycotina</taxon>
        <taxon>Leotiomycetes</taxon>
        <taxon>Helotiales</taxon>
        <taxon>Drepanopezizaceae</taxon>
        <taxon>Drepanopeziza</taxon>
    </lineage>
</organism>
<dbReference type="OMA" id="QERTLWH"/>
<protein>
    <recommendedName>
        <fullName evidence="1">non-specific serine/threonine protein kinase</fullName>
        <ecNumber evidence="1">2.7.11.1</ecNumber>
    </recommendedName>
</protein>
<dbReference type="AlphaFoldDB" id="K1XCN4"/>
<evidence type="ECO:0000256" key="5">
    <source>
        <dbReference type="ARBA" id="ARBA00022777"/>
    </source>
</evidence>
<keyword evidence="2" id="KW-0723">Serine/threonine-protein kinase</keyword>
<dbReference type="EC" id="2.7.11.1" evidence="1"/>
<comment type="catalytic activity">
    <reaction evidence="8">
        <text>L-seryl-[protein] + ATP = O-phospho-L-seryl-[protein] + ADP + H(+)</text>
        <dbReference type="Rhea" id="RHEA:17989"/>
        <dbReference type="Rhea" id="RHEA-COMP:9863"/>
        <dbReference type="Rhea" id="RHEA-COMP:11604"/>
        <dbReference type="ChEBI" id="CHEBI:15378"/>
        <dbReference type="ChEBI" id="CHEBI:29999"/>
        <dbReference type="ChEBI" id="CHEBI:30616"/>
        <dbReference type="ChEBI" id="CHEBI:83421"/>
        <dbReference type="ChEBI" id="CHEBI:456216"/>
        <dbReference type="EC" id="2.7.11.1"/>
    </reaction>
</comment>
<accession>K1XCN4</accession>
<comment type="catalytic activity">
    <reaction evidence="7">
        <text>L-threonyl-[protein] + ATP = O-phospho-L-threonyl-[protein] + ADP + H(+)</text>
        <dbReference type="Rhea" id="RHEA:46608"/>
        <dbReference type="Rhea" id="RHEA-COMP:11060"/>
        <dbReference type="Rhea" id="RHEA-COMP:11605"/>
        <dbReference type="ChEBI" id="CHEBI:15378"/>
        <dbReference type="ChEBI" id="CHEBI:30013"/>
        <dbReference type="ChEBI" id="CHEBI:30616"/>
        <dbReference type="ChEBI" id="CHEBI:61977"/>
        <dbReference type="ChEBI" id="CHEBI:456216"/>
        <dbReference type="EC" id="2.7.11.1"/>
    </reaction>
</comment>
<dbReference type="KEGG" id="mbe:MBM_03521"/>
<name>K1XCN4_MARBU</name>
<dbReference type="InterPro" id="IPR008271">
    <property type="entry name" value="Ser/Thr_kinase_AS"/>
</dbReference>
<keyword evidence="3" id="KW-0808">Transferase</keyword>
<dbReference type="PANTHER" id="PTHR43671">
    <property type="entry name" value="SERINE/THREONINE-PROTEIN KINASE NEK"/>
    <property type="match status" value="1"/>
</dbReference>
<dbReference type="InterPro" id="IPR011009">
    <property type="entry name" value="Kinase-like_dom_sf"/>
</dbReference>
<reference evidence="10 11" key="1">
    <citation type="journal article" date="2012" name="BMC Genomics">
        <title>Sequencing the genome of Marssonina brunnea reveals fungus-poplar co-evolution.</title>
        <authorList>
            <person name="Zhu S."/>
            <person name="Cao Y.-Z."/>
            <person name="Jiang C."/>
            <person name="Tan B.-Y."/>
            <person name="Wang Z."/>
            <person name="Feng S."/>
            <person name="Zhang L."/>
            <person name="Su X.-H."/>
            <person name="Brejova B."/>
            <person name="Vinar T."/>
            <person name="Xu M."/>
            <person name="Wang M.-X."/>
            <person name="Zhang S.-G."/>
            <person name="Huang M.-R."/>
            <person name="Wu R."/>
            <person name="Zhou Y."/>
        </authorList>
    </citation>
    <scope>NUCLEOTIDE SEQUENCE [LARGE SCALE GENOMIC DNA]</scope>
    <source>
        <strain evidence="10 11">MB_m1</strain>
    </source>
</reference>
<evidence type="ECO:0000256" key="8">
    <source>
        <dbReference type="ARBA" id="ARBA00048679"/>
    </source>
</evidence>
<dbReference type="OrthoDB" id="4062651at2759"/>